<proteinExistence type="predicted"/>
<evidence type="ECO:0000313" key="1">
    <source>
        <dbReference type="EMBL" id="KAI0058453.1"/>
    </source>
</evidence>
<organism evidence="1 2">
    <name type="scientific">Artomyces pyxidatus</name>
    <dbReference type="NCBI Taxonomy" id="48021"/>
    <lineage>
        <taxon>Eukaryota</taxon>
        <taxon>Fungi</taxon>
        <taxon>Dikarya</taxon>
        <taxon>Basidiomycota</taxon>
        <taxon>Agaricomycotina</taxon>
        <taxon>Agaricomycetes</taxon>
        <taxon>Russulales</taxon>
        <taxon>Auriscalpiaceae</taxon>
        <taxon>Artomyces</taxon>
    </lineage>
</organism>
<dbReference type="EMBL" id="MU277235">
    <property type="protein sequence ID" value="KAI0058453.1"/>
    <property type="molecule type" value="Genomic_DNA"/>
</dbReference>
<keyword evidence="2" id="KW-1185">Reference proteome</keyword>
<sequence length="169" mass="18235">MSLTSSVVSMAAPTSQTATSPPILALLPVVSYSFSAVAATTSFISNTFLSLVSLLLTPFAFIIPAFLYLFSPVILSFYLLLDAFVVVPYRVTVYIAQAIYPLYAFIGVAVICGSMIGFGARKIVSVIGWSLLARPKKAPPRKRDTSRGPTQRKPVVKGKRRATVKIEAD</sequence>
<comment type="caution">
    <text evidence="1">The sequence shown here is derived from an EMBL/GenBank/DDBJ whole genome shotgun (WGS) entry which is preliminary data.</text>
</comment>
<name>A0ACB8SPM9_9AGAM</name>
<protein>
    <submittedName>
        <fullName evidence="1">Uncharacterized protein</fullName>
    </submittedName>
</protein>
<reference evidence="1" key="1">
    <citation type="submission" date="2021-03" db="EMBL/GenBank/DDBJ databases">
        <authorList>
            <consortium name="DOE Joint Genome Institute"/>
            <person name="Ahrendt S."/>
            <person name="Looney B.P."/>
            <person name="Miyauchi S."/>
            <person name="Morin E."/>
            <person name="Drula E."/>
            <person name="Courty P.E."/>
            <person name="Chicoki N."/>
            <person name="Fauchery L."/>
            <person name="Kohler A."/>
            <person name="Kuo A."/>
            <person name="Labutti K."/>
            <person name="Pangilinan J."/>
            <person name="Lipzen A."/>
            <person name="Riley R."/>
            <person name="Andreopoulos W."/>
            <person name="He G."/>
            <person name="Johnson J."/>
            <person name="Barry K.W."/>
            <person name="Grigoriev I.V."/>
            <person name="Nagy L."/>
            <person name="Hibbett D."/>
            <person name="Henrissat B."/>
            <person name="Matheny P.B."/>
            <person name="Labbe J."/>
            <person name="Martin F."/>
        </authorList>
    </citation>
    <scope>NUCLEOTIDE SEQUENCE</scope>
    <source>
        <strain evidence="1">HHB10654</strain>
    </source>
</reference>
<dbReference type="Proteomes" id="UP000814140">
    <property type="component" value="Unassembled WGS sequence"/>
</dbReference>
<evidence type="ECO:0000313" key="2">
    <source>
        <dbReference type="Proteomes" id="UP000814140"/>
    </source>
</evidence>
<reference evidence="1" key="2">
    <citation type="journal article" date="2022" name="New Phytol.">
        <title>Evolutionary transition to the ectomycorrhizal habit in the genomes of a hyperdiverse lineage of mushroom-forming fungi.</title>
        <authorList>
            <person name="Looney B."/>
            <person name="Miyauchi S."/>
            <person name="Morin E."/>
            <person name="Drula E."/>
            <person name="Courty P.E."/>
            <person name="Kohler A."/>
            <person name="Kuo A."/>
            <person name="LaButti K."/>
            <person name="Pangilinan J."/>
            <person name="Lipzen A."/>
            <person name="Riley R."/>
            <person name="Andreopoulos W."/>
            <person name="He G."/>
            <person name="Johnson J."/>
            <person name="Nolan M."/>
            <person name="Tritt A."/>
            <person name="Barry K.W."/>
            <person name="Grigoriev I.V."/>
            <person name="Nagy L.G."/>
            <person name="Hibbett D."/>
            <person name="Henrissat B."/>
            <person name="Matheny P.B."/>
            <person name="Labbe J."/>
            <person name="Martin F.M."/>
        </authorList>
    </citation>
    <scope>NUCLEOTIDE SEQUENCE</scope>
    <source>
        <strain evidence="1">HHB10654</strain>
    </source>
</reference>
<gene>
    <name evidence="1" type="ORF">BV25DRAFT_1238553</name>
</gene>
<accession>A0ACB8SPM9</accession>